<dbReference type="RefSeq" id="WP_369694298.1">
    <property type="nucleotide sequence ID" value="NZ_BDUD01000001.1"/>
</dbReference>
<protein>
    <submittedName>
        <fullName evidence="1">Uncharacterized protein</fullName>
    </submittedName>
</protein>
<dbReference type="EMBL" id="BDUD01000001">
    <property type="protein sequence ID" value="GBG19140.1"/>
    <property type="molecule type" value="Genomic_DNA"/>
</dbReference>
<organism evidence="1 2">
    <name type="scientific">Nostoc commune NIES-4072</name>
    <dbReference type="NCBI Taxonomy" id="2005467"/>
    <lineage>
        <taxon>Bacteria</taxon>
        <taxon>Bacillati</taxon>
        <taxon>Cyanobacteriota</taxon>
        <taxon>Cyanophyceae</taxon>
        <taxon>Nostocales</taxon>
        <taxon>Nostocaceae</taxon>
        <taxon>Nostoc</taxon>
    </lineage>
</organism>
<dbReference type="AlphaFoldDB" id="A0A2R5FK47"/>
<evidence type="ECO:0000313" key="1">
    <source>
        <dbReference type="EMBL" id="GBG19140.1"/>
    </source>
</evidence>
<evidence type="ECO:0000313" key="2">
    <source>
        <dbReference type="Proteomes" id="UP000245124"/>
    </source>
</evidence>
<sequence length="128" mass="14028">MGFGCGCVGSGVGFALGSGGQKEIRYSHSQDFIELTMTPPLLPNLQSLPATFPLEGAISIELQEGIPVFKASNIVRNRIAALLAKQQISPLHPQEEQELDSYEEIDDYLSFLNRLARNILQNPNNQTV</sequence>
<accession>A0A2R5FK47</accession>
<comment type="caution">
    <text evidence="1">The sequence shown here is derived from an EMBL/GenBank/DDBJ whole genome shotgun (WGS) entry which is preliminary data.</text>
</comment>
<name>A0A2R5FK47_NOSCO</name>
<keyword evidence="2" id="KW-1185">Reference proteome</keyword>
<reference evidence="1 2" key="1">
    <citation type="submission" date="2017-06" db="EMBL/GenBank/DDBJ databases">
        <title>Genome sequencing of cyanobaciteial culture collection at National Institute for Environmental Studies (NIES).</title>
        <authorList>
            <person name="Hirose Y."/>
            <person name="Shimura Y."/>
            <person name="Fujisawa T."/>
            <person name="Nakamura Y."/>
            <person name="Kawachi M."/>
        </authorList>
    </citation>
    <scope>NUCLEOTIDE SEQUENCE [LARGE SCALE GENOMIC DNA]</scope>
    <source>
        <strain evidence="1 2">NIES-4072</strain>
    </source>
</reference>
<gene>
    <name evidence="1" type="ORF">NIES4072_28070</name>
</gene>
<dbReference type="Proteomes" id="UP000245124">
    <property type="component" value="Unassembled WGS sequence"/>
</dbReference>
<proteinExistence type="predicted"/>